<dbReference type="STRING" id="1853130.PMA3_06515"/>
<proteinExistence type="predicted"/>
<organism evidence="1 2">
    <name type="scientific">Pseudomonas silesiensis</name>
    <dbReference type="NCBI Taxonomy" id="1853130"/>
    <lineage>
        <taxon>Bacteria</taxon>
        <taxon>Pseudomonadati</taxon>
        <taxon>Pseudomonadota</taxon>
        <taxon>Gammaproteobacteria</taxon>
        <taxon>Pseudomonadales</taxon>
        <taxon>Pseudomonadaceae</taxon>
        <taxon>Pseudomonas</taxon>
    </lineage>
</organism>
<protein>
    <recommendedName>
        <fullName evidence="3">DNA-binding protein</fullName>
    </recommendedName>
</protein>
<sequence length="81" mass="8811">MVFTFTLNYQLTSDESDMDSLVERLAEEGCDYALVGVGQPGRLTLEFVREAASAHDAIEGAIEDVRRALPNARLIEAALAP</sequence>
<accession>A0A191YPN6</accession>
<reference evidence="1 2" key="1">
    <citation type="journal article" date="2018" name="Syst. Appl. Microbiol.">
        <title>Pseudomonas silesiensis sp. nov. strain A3T isolated from a biological pesticide sewage treatment plant and analysis of the complete genome sequence.</title>
        <authorList>
            <person name="Kaminski M.A."/>
            <person name="Furmanczyk E.M."/>
            <person name="Sobczak A."/>
            <person name="Dziembowski A."/>
            <person name="Lipinski L."/>
        </authorList>
    </citation>
    <scope>NUCLEOTIDE SEQUENCE [LARGE SCALE GENOMIC DNA]</scope>
    <source>
        <strain evidence="1 2">A3</strain>
    </source>
</reference>
<evidence type="ECO:0000313" key="1">
    <source>
        <dbReference type="EMBL" id="ANJ54832.1"/>
    </source>
</evidence>
<evidence type="ECO:0008006" key="3">
    <source>
        <dbReference type="Google" id="ProtNLM"/>
    </source>
</evidence>
<dbReference type="Proteomes" id="UP000078354">
    <property type="component" value="Chromosome"/>
</dbReference>
<dbReference type="OrthoDB" id="7860618at2"/>
<gene>
    <name evidence="1" type="ORF">PMA3_06515</name>
</gene>
<evidence type="ECO:0000313" key="2">
    <source>
        <dbReference type="Proteomes" id="UP000078354"/>
    </source>
</evidence>
<dbReference type="AlphaFoldDB" id="A0A191YPN6"/>
<name>A0A191YPN6_9PSED</name>
<dbReference type="EMBL" id="CP014870">
    <property type="protein sequence ID" value="ANJ54832.1"/>
    <property type="molecule type" value="Genomic_DNA"/>
</dbReference>
<keyword evidence="2" id="KW-1185">Reference proteome</keyword>
<dbReference type="KEGG" id="psil:PMA3_06515"/>